<name>A0A6J3LU35_9PEZI</name>
<evidence type="ECO:0000313" key="2">
    <source>
        <dbReference type="RefSeq" id="XP_033456184.1"/>
    </source>
</evidence>
<protein>
    <submittedName>
        <fullName evidence="2">Uncharacterized protein</fullName>
    </submittedName>
</protein>
<dbReference type="GeneID" id="54359675"/>
<evidence type="ECO:0000313" key="1">
    <source>
        <dbReference type="Proteomes" id="UP000504637"/>
    </source>
</evidence>
<organism evidence="2">
    <name type="scientific">Dissoconium aciculare CBS 342.82</name>
    <dbReference type="NCBI Taxonomy" id="1314786"/>
    <lineage>
        <taxon>Eukaryota</taxon>
        <taxon>Fungi</taxon>
        <taxon>Dikarya</taxon>
        <taxon>Ascomycota</taxon>
        <taxon>Pezizomycotina</taxon>
        <taxon>Dothideomycetes</taxon>
        <taxon>Dothideomycetidae</taxon>
        <taxon>Mycosphaerellales</taxon>
        <taxon>Dissoconiaceae</taxon>
        <taxon>Dissoconium</taxon>
    </lineage>
</organism>
<dbReference type="AlphaFoldDB" id="A0A6J3LU35"/>
<reference evidence="2" key="3">
    <citation type="submission" date="2025-08" db="UniProtKB">
        <authorList>
            <consortium name="RefSeq"/>
        </authorList>
    </citation>
    <scope>IDENTIFICATION</scope>
    <source>
        <strain evidence="2">CBS 342.82</strain>
    </source>
</reference>
<reference evidence="2" key="1">
    <citation type="submission" date="2020-01" db="EMBL/GenBank/DDBJ databases">
        <authorList>
            <consortium name="DOE Joint Genome Institute"/>
            <person name="Haridas S."/>
            <person name="Albert R."/>
            <person name="Binder M."/>
            <person name="Bloem J."/>
            <person name="Labutti K."/>
            <person name="Salamov A."/>
            <person name="Andreopoulos B."/>
            <person name="Baker S.E."/>
            <person name="Barry K."/>
            <person name="Bills G."/>
            <person name="Bluhm B.H."/>
            <person name="Cannon C."/>
            <person name="Castanera R."/>
            <person name="Culley D.E."/>
            <person name="Daum C."/>
            <person name="Ezra D."/>
            <person name="Gonzalez J.B."/>
            <person name="Henrissat B."/>
            <person name="Kuo A."/>
            <person name="Liang C."/>
            <person name="Lipzen A."/>
            <person name="Lutzoni F."/>
            <person name="Magnuson J."/>
            <person name="Mondo S."/>
            <person name="Nolan M."/>
            <person name="Ohm R."/>
            <person name="Pangilinan J."/>
            <person name="Park H.-J."/>
            <person name="Ramirez L."/>
            <person name="Alfaro M."/>
            <person name="Sun H."/>
            <person name="Tritt A."/>
            <person name="Yoshinaga Y."/>
            <person name="Zwiers L.-H."/>
            <person name="Turgeon B.G."/>
            <person name="Goodwin S.B."/>
            <person name="Spatafora J.W."/>
            <person name="Crous P.W."/>
            <person name="Grigoriev I.V."/>
        </authorList>
    </citation>
    <scope>NUCLEOTIDE SEQUENCE</scope>
    <source>
        <strain evidence="2">CBS 342.82</strain>
    </source>
</reference>
<dbReference type="RefSeq" id="XP_033456184.1">
    <property type="nucleotide sequence ID" value="XM_033601875.1"/>
</dbReference>
<dbReference type="OrthoDB" id="47801at2759"/>
<reference evidence="2" key="2">
    <citation type="submission" date="2020-04" db="EMBL/GenBank/DDBJ databases">
        <authorList>
            <consortium name="NCBI Genome Project"/>
        </authorList>
    </citation>
    <scope>NUCLEOTIDE SEQUENCE</scope>
    <source>
        <strain evidence="2">CBS 342.82</strain>
    </source>
</reference>
<sequence length="492" mass="55061">MLQSCSATLTSVNLDWLLTVERPFNHPAVAVNRALFYRDFFRLRFPHLRALQFRNAIAADTLLPQGLYLFDRWRTSLSGMHPHPDSGGIIEELDDHIGLLFLEAHSRLQCLGWPLQQFFSSSVDPTTKARVDAVIANLARALTDLRVDAMYDYHGDSASIEQDRRGQADIISCRRFVAEFASQMTQISSIKIEGGIPRDVRREILRALHASPVQKVVLIGSSHPLGNTWGENGEDIEDPRIVDDLNDIMGLEGEDTPLFRRYTTMELPKPSHSNTAAYPTPVYGWSNQPPLLYTLASHHSSTVTELKFCGYRGAPILLAPTPSTPDFFSALRFFHNLRALTSSFWLHTLFEDHANNDDDVLAYWRNMRDPNSTALVCVPSGADDDGEALSGWARELEMKFKPEALARRVLGFLAPLLSEEAKGREGGVLVRASFSLGAEVGGIFDLDFRIGKKGGRTFSGAGEDVLLGFVGPRAEVESERRIGKEMSRRWFW</sequence>
<gene>
    <name evidence="2" type="ORF">K489DRAFT_326005</name>
</gene>
<keyword evidence="1" id="KW-1185">Reference proteome</keyword>
<proteinExistence type="predicted"/>
<accession>A0A6J3LU35</accession>
<dbReference type="Proteomes" id="UP000504637">
    <property type="component" value="Unplaced"/>
</dbReference>